<proteinExistence type="predicted"/>
<dbReference type="AlphaFoldDB" id="A0A2N3R9B2"/>
<comment type="caution">
    <text evidence="1">The sequence shown here is derived from an EMBL/GenBank/DDBJ whole genome shotgun (WGS) entry which is preliminary data.</text>
</comment>
<protein>
    <submittedName>
        <fullName evidence="1">Uncharacterized protein</fullName>
    </submittedName>
</protein>
<evidence type="ECO:0000313" key="2">
    <source>
        <dbReference type="Proteomes" id="UP000233731"/>
    </source>
</evidence>
<dbReference type="EMBL" id="PCHJ01000017">
    <property type="protein sequence ID" value="PKV08571.1"/>
    <property type="molecule type" value="Genomic_DNA"/>
</dbReference>
<dbReference type="Proteomes" id="UP000233731">
    <property type="component" value="Unassembled WGS sequence"/>
</dbReference>
<evidence type="ECO:0000313" key="1">
    <source>
        <dbReference type="EMBL" id="PKV08571.1"/>
    </source>
</evidence>
<gene>
    <name evidence="1" type="ORF">CQR44_1530</name>
</gene>
<reference evidence="1 2" key="1">
    <citation type="submission" date="2017-10" db="EMBL/GenBank/DDBJ databases">
        <title>Bifidobacterium genomics.</title>
        <authorList>
            <person name="Lugli G.A."/>
            <person name="Milani C."/>
            <person name="Mancabelli L."/>
        </authorList>
    </citation>
    <scope>NUCLEOTIDE SEQUENCE [LARGE SCALE GENOMIC DNA]</scope>
    <source>
        <strain evidence="1 2">1460B</strain>
    </source>
</reference>
<organism evidence="1 2">
    <name type="scientific">Bifidobacterium asteroides</name>
    <dbReference type="NCBI Taxonomy" id="1684"/>
    <lineage>
        <taxon>Bacteria</taxon>
        <taxon>Bacillati</taxon>
        <taxon>Actinomycetota</taxon>
        <taxon>Actinomycetes</taxon>
        <taxon>Bifidobacteriales</taxon>
        <taxon>Bifidobacteriaceae</taxon>
        <taxon>Bifidobacterium</taxon>
    </lineage>
</organism>
<dbReference type="RefSeq" id="WP_180335474.1">
    <property type="nucleotide sequence ID" value="NZ_PCHJ01000017.1"/>
</dbReference>
<sequence length="52" mass="5786">MRAADSNGTCLLLHAALVDSYYSYFQATFDEVDLYGSDTEQSSTTTKSPERE</sequence>
<name>A0A2N3R9B2_9BIFI</name>
<accession>A0A2N3R9B2</accession>